<evidence type="ECO:0000313" key="6">
    <source>
        <dbReference type="Proteomes" id="UP000272888"/>
    </source>
</evidence>
<sequence length="286" mass="31994">MPRRQTTEADYQRRLLQAQQLLQEHLDAPIEPATLARAASFSLHHFHRIFRAQMGETVMEHVRRLRLERAARRLRAGGDVRLLDLALEAGYESHEAFTRAFISRFGVPPSGFREQPSSRVLAWRQAHADATGVDVQVRSHPAIRVAFMRHRGSYADVGGLWQRMLAWAGTQGLLGREPVLYGVCPDDPEVTAEPLLRFDACVVVGDGFTATDEVGVMELPGGTYAAGLHRGDYGRLAETYLEVIGRWFPTSGYEPAPDAVIEHYLNDPSCTPVDRLLTEVRVRIAD</sequence>
<evidence type="ECO:0000256" key="2">
    <source>
        <dbReference type="ARBA" id="ARBA00023125"/>
    </source>
</evidence>
<keyword evidence="6" id="KW-1185">Reference proteome</keyword>
<dbReference type="Gene3D" id="1.10.10.60">
    <property type="entry name" value="Homeodomain-like"/>
    <property type="match status" value="1"/>
</dbReference>
<keyword evidence="2" id="KW-0238">DNA-binding</keyword>
<dbReference type="SUPFAM" id="SSF55136">
    <property type="entry name" value="Probable bacterial effector-binding domain"/>
    <property type="match status" value="1"/>
</dbReference>
<dbReference type="SMART" id="SM00342">
    <property type="entry name" value="HTH_ARAC"/>
    <property type="match status" value="1"/>
</dbReference>
<protein>
    <submittedName>
        <fullName evidence="5">AraC family transcriptional regulator</fullName>
    </submittedName>
</protein>
<dbReference type="InterPro" id="IPR009057">
    <property type="entry name" value="Homeodomain-like_sf"/>
</dbReference>
<dbReference type="GO" id="GO:0043565">
    <property type="term" value="F:sequence-specific DNA binding"/>
    <property type="evidence" value="ECO:0007669"/>
    <property type="project" value="InterPro"/>
</dbReference>
<dbReference type="SMART" id="SM00871">
    <property type="entry name" value="AraC_E_bind"/>
    <property type="match status" value="1"/>
</dbReference>
<name>A0A3A8N7G1_9BACT</name>
<dbReference type="PROSITE" id="PS01124">
    <property type="entry name" value="HTH_ARAC_FAMILY_2"/>
    <property type="match status" value="1"/>
</dbReference>
<gene>
    <name evidence="5" type="ORF">D7V93_43355</name>
</gene>
<dbReference type="Pfam" id="PF06445">
    <property type="entry name" value="GyrI-like"/>
    <property type="match status" value="1"/>
</dbReference>
<dbReference type="InterPro" id="IPR029442">
    <property type="entry name" value="GyrI-like"/>
</dbReference>
<evidence type="ECO:0000313" key="5">
    <source>
        <dbReference type="EMBL" id="RKH35224.1"/>
    </source>
</evidence>
<dbReference type="Proteomes" id="UP000272888">
    <property type="component" value="Unassembled WGS sequence"/>
</dbReference>
<reference evidence="6" key="1">
    <citation type="submission" date="2018-09" db="EMBL/GenBank/DDBJ databases">
        <authorList>
            <person name="Livingstone P.G."/>
            <person name="Whitworth D.E."/>
        </authorList>
    </citation>
    <scope>NUCLEOTIDE SEQUENCE [LARGE SCALE GENOMIC DNA]</scope>
    <source>
        <strain evidence="6">CA051B</strain>
    </source>
</reference>
<evidence type="ECO:0000256" key="1">
    <source>
        <dbReference type="ARBA" id="ARBA00023015"/>
    </source>
</evidence>
<feature type="domain" description="HTH araC/xylS-type" evidence="4">
    <location>
        <begin position="16"/>
        <end position="115"/>
    </location>
</feature>
<dbReference type="PROSITE" id="PS00041">
    <property type="entry name" value="HTH_ARAC_FAMILY_1"/>
    <property type="match status" value="1"/>
</dbReference>
<keyword evidence="1" id="KW-0805">Transcription regulation</keyword>
<dbReference type="Pfam" id="PF12833">
    <property type="entry name" value="HTH_18"/>
    <property type="match status" value="1"/>
</dbReference>
<proteinExistence type="predicted"/>
<keyword evidence="3" id="KW-0804">Transcription</keyword>
<dbReference type="InterPro" id="IPR018060">
    <property type="entry name" value="HTH_AraC"/>
</dbReference>
<dbReference type="RefSeq" id="WP_120648704.1">
    <property type="nucleotide sequence ID" value="NZ_RAWB01001064.1"/>
</dbReference>
<organism evidence="5 6">
    <name type="scientific">Corallococcus llansteffanensis</name>
    <dbReference type="NCBI Taxonomy" id="2316731"/>
    <lineage>
        <taxon>Bacteria</taxon>
        <taxon>Pseudomonadati</taxon>
        <taxon>Myxococcota</taxon>
        <taxon>Myxococcia</taxon>
        <taxon>Myxococcales</taxon>
        <taxon>Cystobacterineae</taxon>
        <taxon>Myxococcaceae</taxon>
        <taxon>Corallococcus</taxon>
    </lineage>
</organism>
<dbReference type="InterPro" id="IPR018062">
    <property type="entry name" value="HTH_AraC-typ_CS"/>
</dbReference>
<dbReference type="SUPFAM" id="SSF46689">
    <property type="entry name" value="Homeodomain-like"/>
    <property type="match status" value="2"/>
</dbReference>
<dbReference type="Gene3D" id="3.20.80.10">
    <property type="entry name" value="Regulatory factor, effector binding domain"/>
    <property type="match status" value="1"/>
</dbReference>
<evidence type="ECO:0000256" key="3">
    <source>
        <dbReference type="ARBA" id="ARBA00023163"/>
    </source>
</evidence>
<evidence type="ECO:0000259" key="4">
    <source>
        <dbReference type="PROSITE" id="PS01124"/>
    </source>
</evidence>
<dbReference type="InterPro" id="IPR050908">
    <property type="entry name" value="SmbC-like"/>
</dbReference>
<dbReference type="InterPro" id="IPR010499">
    <property type="entry name" value="AraC_E-bd"/>
</dbReference>
<comment type="caution">
    <text evidence="5">The sequence shown here is derived from an EMBL/GenBank/DDBJ whole genome shotgun (WGS) entry which is preliminary data.</text>
</comment>
<dbReference type="GO" id="GO:0003700">
    <property type="term" value="F:DNA-binding transcription factor activity"/>
    <property type="evidence" value="ECO:0007669"/>
    <property type="project" value="InterPro"/>
</dbReference>
<accession>A0A3A8N7G1</accession>
<dbReference type="PANTHER" id="PTHR40055:SF1">
    <property type="entry name" value="TRANSCRIPTIONAL REGULATOR YGIV-RELATED"/>
    <property type="match status" value="1"/>
</dbReference>
<dbReference type="InterPro" id="IPR011256">
    <property type="entry name" value="Reg_factor_effector_dom_sf"/>
</dbReference>
<dbReference type="EMBL" id="RAWB01001064">
    <property type="protein sequence ID" value="RKH35224.1"/>
    <property type="molecule type" value="Genomic_DNA"/>
</dbReference>
<dbReference type="AlphaFoldDB" id="A0A3A8N7G1"/>
<dbReference type="PANTHER" id="PTHR40055">
    <property type="entry name" value="TRANSCRIPTIONAL REGULATOR YGIV-RELATED"/>
    <property type="match status" value="1"/>
</dbReference>